<sequence>MQSRTEQRNGLEQCFKLLSTFFEVVTETFPEAWKEQKPKTLRLVHGAGIVGMGYVMDYLFTIQNVQTVCLKLKFS</sequence>
<dbReference type="EMBL" id="FMSV02000492">
    <property type="protein sequence ID" value="SEH06426.1"/>
    <property type="molecule type" value="Genomic_DNA"/>
</dbReference>
<protein>
    <submittedName>
        <fullName evidence="1">Uncharacterized protein</fullName>
    </submittedName>
</protein>
<accession>A0A1H6FBB8</accession>
<dbReference type="RefSeq" id="WP_146066736.1">
    <property type="nucleotide sequence ID" value="NZ_FMSV02000492.1"/>
</dbReference>
<proteinExistence type="predicted"/>
<gene>
    <name evidence="1" type="ORF">MBHS_02288</name>
</gene>
<name>A0A1H6FBB8_9GAMM</name>
<dbReference type="AlphaFoldDB" id="A0A1H6FBB8"/>
<dbReference type="Proteomes" id="UP000236724">
    <property type="component" value="Unassembled WGS sequence"/>
</dbReference>
<keyword evidence="2" id="KW-1185">Reference proteome</keyword>
<evidence type="ECO:0000313" key="1">
    <source>
        <dbReference type="EMBL" id="SEH06426.1"/>
    </source>
</evidence>
<organism evidence="1 2">
    <name type="scientific">Candidatus Venteria ishoeyi</name>
    <dbReference type="NCBI Taxonomy" id="1899563"/>
    <lineage>
        <taxon>Bacteria</taxon>
        <taxon>Pseudomonadati</taxon>
        <taxon>Pseudomonadota</taxon>
        <taxon>Gammaproteobacteria</taxon>
        <taxon>Thiotrichales</taxon>
        <taxon>Thiotrichaceae</taxon>
        <taxon>Venteria</taxon>
    </lineage>
</organism>
<evidence type="ECO:0000313" key="2">
    <source>
        <dbReference type="Proteomes" id="UP000236724"/>
    </source>
</evidence>
<reference evidence="1 2" key="1">
    <citation type="submission" date="2016-10" db="EMBL/GenBank/DDBJ databases">
        <authorList>
            <person name="de Groot N.N."/>
        </authorList>
    </citation>
    <scope>NUCLEOTIDE SEQUENCE [LARGE SCALE GENOMIC DNA]</scope>
    <source>
        <strain evidence="1">MBHS1</strain>
    </source>
</reference>